<dbReference type="Proteomes" id="UP001218218">
    <property type="component" value="Unassembled WGS sequence"/>
</dbReference>
<proteinExistence type="predicted"/>
<accession>A0AAD7A284</accession>
<keyword evidence="3" id="KW-1185">Reference proteome</keyword>
<protein>
    <submittedName>
        <fullName evidence="2">Uncharacterized protein</fullName>
    </submittedName>
</protein>
<organism evidence="2 3">
    <name type="scientific">Mycena albidolilacea</name>
    <dbReference type="NCBI Taxonomy" id="1033008"/>
    <lineage>
        <taxon>Eukaryota</taxon>
        <taxon>Fungi</taxon>
        <taxon>Dikarya</taxon>
        <taxon>Basidiomycota</taxon>
        <taxon>Agaricomycotina</taxon>
        <taxon>Agaricomycetes</taxon>
        <taxon>Agaricomycetidae</taxon>
        <taxon>Agaricales</taxon>
        <taxon>Marasmiineae</taxon>
        <taxon>Mycenaceae</taxon>
        <taxon>Mycena</taxon>
    </lineage>
</organism>
<reference evidence="2" key="1">
    <citation type="submission" date="2023-03" db="EMBL/GenBank/DDBJ databases">
        <title>Massive genome expansion in bonnet fungi (Mycena s.s.) driven by repeated elements and novel gene families across ecological guilds.</title>
        <authorList>
            <consortium name="Lawrence Berkeley National Laboratory"/>
            <person name="Harder C.B."/>
            <person name="Miyauchi S."/>
            <person name="Viragh M."/>
            <person name="Kuo A."/>
            <person name="Thoen E."/>
            <person name="Andreopoulos B."/>
            <person name="Lu D."/>
            <person name="Skrede I."/>
            <person name="Drula E."/>
            <person name="Henrissat B."/>
            <person name="Morin E."/>
            <person name="Kohler A."/>
            <person name="Barry K."/>
            <person name="LaButti K."/>
            <person name="Morin E."/>
            <person name="Salamov A."/>
            <person name="Lipzen A."/>
            <person name="Mereny Z."/>
            <person name="Hegedus B."/>
            <person name="Baldrian P."/>
            <person name="Stursova M."/>
            <person name="Weitz H."/>
            <person name="Taylor A."/>
            <person name="Grigoriev I.V."/>
            <person name="Nagy L.G."/>
            <person name="Martin F."/>
            <person name="Kauserud H."/>
        </authorList>
    </citation>
    <scope>NUCLEOTIDE SEQUENCE</scope>
    <source>
        <strain evidence="2">CBHHK002</strain>
    </source>
</reference>
<feature type="transmembrane region" description="Helical" evidence="1">
    <location>
        <begin position="78"/>
        <end position="102"/>
    </location>
</feature>
<evidence type="ECO:0000313" key="2">
    <source>
        <dbReference type="EMBL" id="KAJ7347464.1"/>
    </source>
</evidence>
<dbReference type="EMBL" id="JARIHO010000019">
    <property type="protein sequence ID" value="KAJ7347464.1"/>
    <property type="molecule type" value="Genomic_DNA"/>
</dbReference>
<keyword evidence="1" id="KW-0472">Membrane</keyword>
<feature type="transmembrane region" description="Helical" evidence="1">
    <location>
        <begin position="162"/>
        <end position="182"/>
    </location>
</feature>
<feature type="transmembrane region" description="Helical" evidence="1">
    <location>
        <begin position="44"/>
        <end position="66"/>
    </location>
</feature>
<sequence>MSSSPTNYAASVGIHSVAAAAIFALLFFPLFIWFIRQSIRNTTFVYIILALFCQMRVLAFVLRAIMAHSTSAGSNLNLFIVDQVLFGVGFFALLYSAYTLVLDRDVLAGGKRGSLFSCNPLRNPHAFHMALMGVVVIGIIATVNSTSDNADDVSTGHNLRKVSTIIFLGLTFLQTVQTVWFFRDTTGYVYLAKSSTRPWGDRSGRYVLCLISLLMIMREFFLAVTMNDAAKQNKEHLWYPFVALPELLAVVCYSVSGLVPTRAALRAVDNNSNFPAYNMRGGTSVVF</sequence>
<feature type="transmembrane region" description="Helical" evidence="1">
    <location>
        <begin position="203"/>
        <end position="225"/>
    </location>
</feature>
<comment type="caution">
    <text evidence="2">The sequence shown here is derived from an EMBL/GenBank/DDBJ whole genome shotgun (WGS) entry which is preliminary data.</text>
</comment>
<evidence type="ECO:0000256" key="1">
    <source>
        <dbReference type="SAM" id="Phobius"/>
    </source>
</evidence>
<dbReference type="AlphaFoldDB" id="A0AAD7A284"/>
<gene>
    <name evidence="2" type="ORF">DFH08DRAFT_699546</name>
</gene>
<feature type="transmembrane region" description="Helical" evidence="1">
    <location>
        <begin position="12"/>
        <end position="35"/>
    </location>
</feature>
<keyword evidence="1" id="KW-1133">Transmembrane helix</keyword>
<name>A0AAD7A284_9AGAR</name>
<evidence type="ECO:0000313" key="3">
    <source>
        <dbReference type="Proteomes" id="UP001218218"/>
    </source>
</evidence>
<feature type="transmembrane region" description="Helical" evidence="1">
    <location>
        <begin position="123"/>
        <end position="142"/>
    </location>
</feature>
<feature type="transmembrane region" description="Helical" evidence="1">
    <location>
        <begin position="237"/>
        <end position="259"/>
    </location>
</feature>
<keyword evidence="1" id="KW-0812">Transmembrane</keyword>